<dbReference type="Gene3D" id="1.10.1660.10">
    <property type="match status" value="1"/>
</dbReference>
<dbReference type="InterPro" id="IPR009061">
    <property type="entry name" value="DNA-bd_dom_put_sf"/>
</dbReference>
<protein>
    <submittedName>
        <fullName evidence="6">MerR family transcriptional regulator</fullName>
    </submittedName>
</protein>
<name>A0ABR5ND20_BRECH</name>
<dbReference type="SMART" id="SM00422">
    <property type="entry name" value="HTH_MERR"/>
    <property type="match status" value="1"/>
</dbReference>
<dbReference type="InterPro" id="IPR012925">
    <property type="entry name" value="TipAS_dom"/>
</dbReference>
<gene>
    <name evidence="6" type="ORF">AN963_06650</name>
</gene>
<dbReference type="Pfam" id="PF13411">
    <property type="entry name" value="MerR_1"/>
    <property type="match status" value="1"/>
</dbReference>
<keyword evidence="2" id="KW-0238">DNA-binding</keyword>
<evidence type="ECO:0000256" key="1">
    <source>
        <dbReference type="ARBA" id="ARBA00023015"/>
    </source>
</evidence>
<dbReference type="PANTHER" id="PTHR30204">
    <property type="entry name" value="REDOX-CYCLING DRUG-SENSING TRANSCRIPTIONAL ACTIVATOR SOXR"/>
    <property type="match status" value="1"/>
</dbReference>
<evidence type="ECO:0000313" key="6">
    <source>
        <dbReference type="EMBL" id="KQL49426.1"/>
    </source>
</evidence>
<keyword evidence="7" id="KW-1185">Reference proteome</keyword>
<feature type="domain" description="HTH merR-type" evidence="5">
    <location>
        <begin position="2"/>
        <end position="71"/>
    </location>
</feature>
<comment type="caution">
    <text evidence="6">The sequence shown here is derived from an EMBL/GenBank/DDBJ whole genome shotgun (WGS) entry which is preliminary data.</text>
</comment>
<dbReference type="PANTHER" id="PTHR30204:SF90">
    <property type="entry name" value="HTH-TYPE TRANSCRIPTIONAL ACTIVATOR MTA"/>
    <property type="match status" value="1"/>
</dbReference>
<proteinExistence type="predicted"/>
<dbReference type="RefSeq" id="WP_055743726.1">
    <property type="nucleotide sequence ID" value="NZ_LJJB01000007.1"/>
</dbReference>
<reference evidence="6 7" key="1">
    <citation type="submission" date="2015-09" db="EMBL/GenBank/DDBJ databases">
        <title>Genome sequencing project for genomic taxonomy and phylogenomics of Bacillus-like bacteria.</title>
        <authorList>
            <person name="Liu B."/>
            <person name="Wang J."/>
            <person name="Zhu Y."/>
            <person name="Liu G."/>
            <person name="Chen Q."/>
            <person name="Chen Z."/>
            <person name="Lan J."/>
            <person name="Che J."/>
            <person name="Ge C."/>
            <person name="Shi H."/>
            <person name="Pan Z."/>
            <person name="Liu X."/>
        </authorList>
    </citation>
    <scope>NUCLEOTIDE SEQUENCE [LARGE SCALE GENOMIC DNA]</scope>
    <source>
        <strain evidence="6 7">DSM 8552</strain>
    </source>
</reference>
<accession>A0ABR5ND20</accession>
<organism evidence="6 7">
    <name type="scientific">Brevibacillus choshinensis</name>
    <dbReference type="NCBI Taxonomy" id="54911"/>
    <lineage>
        <taxon>Bacteria</taxon>
        <taxon>Bacillati</taxon>
        <taxon>Bacillota</taxon>
        <taxon>Bacilli</taxon>
        <taxon>Bacillales</taxon>
        <taxon>Paenibacillaceae</taxon>
        <taxon>Brevibacillus</taxon>
    </lineage>
</organism>
<keyword evidence="3" id="KW-0010">Activator</keyword>
<evidence type="ECO:0000256" key="2">
    <source>
        <dbReference type="ARBA" id="ARBA00023125"/>
    </source>
</evidence>
<evidence type="ECO:0000256" key="4">
    <source>
        <dbReference type="ARBA" id="ARBA00023163"/>
    </source>
</evidence>
<keyword evidence="1" id="KW-0805">Transcription regulation</keyword>
<evidence type="ECO:0000259" key="5">
    <source>
        <dbReference type="PROSITE" id="PS50937"/>
    </source>
</evidence>
<sequence>MLYTVKEVSSLSNVTIKTLHHYHKIGLLLPQQMSEAGYRLYGTAELERLQQILFYRELDFSLVQIKQLLDRDVERSGILSEQRILLMKKAGRLETIMETLEKSIRAMEVGDCMEKQELFTGFANEKEWEQALQEQKDYLRDTYQFDLNTDTMDVQEMNAQAKEAVSFMTDMASALVAGIKHTDGRVSMLIDEHLAFLNQNGHPVTPQDFANQARFFLQDDFHLGMLEGQQTGLAYYLTAAAEAFAER</sequence>
<dbReference type="SUPFAM" id="SSF89082">
    <property type="entry name" value="Antibiotic binding domain of TipA-like multidrug resistance regulators"/>
    <property type="match status" value="1"/>
</dbReference>
<dbReference type="PROSITE" id="PS50937">
    <property type="entry name" value="HTH_MERR_2"/>
    <property type="match status" value="1"/>
</dbReference>
<dbReference type="InterPro" id="IPR000551">
    <property type="entry name" value="MerR-type_HTH_dom"/>
</dbReference>
<evidence type="ECO:0000256" key="3">
    <source>
        <dbReference type="ARBA" id="ARBA00023159"/>
    </source>
</evidence>
<dbReference type="EMBL" id="LJJB01000007">
    <property type="protein sequence ID" value="KQL49426.1"/>
    <property type="molecule type" value="Genomic_DNA"/>
</dbReference>
<dbReference type="InterPro" id="IPR047057">
    <property type="entry name" value="MerR_fam"/>
</dbReference>
<dbReference type="SUPFAM" id="SSF46955">
    <property type="entry name" value="Putative DNA-binding domain"/>
    <property type="match status" value="1"/>
</dbReference>
<dbReference type="InterPro" id="IPR036244">
    <property type="entry name" value="TipA-like_antibiotic-bd"/>
</dbReference>
<dbReference type="Gene3D" id="1.10.490.50">
    <property type="entry name" value="Antibiotic binding domain of TipA-like multidrug resistance regulators"/>
    <property type="match status" value="1"/>
</dbReference>
<keyword evidence="4" id="KW-0804">Transcription</keyword>
<dbReference type="CDD" id="cd01106">
    <property type="entry name" value="HTH_TipAL-Mta"/>
    <property type="match status" value="1"/>
</dbReference>
<dbReference type="Proteomes" id="UP000051063">
    <property type="component" value="Unassembled WGS sequence"/>
</dbReference>
<evidence type="ECO:0000313" key="7">
    <source>
        <dbReference type="Proteomes" id="UP000051063"/>
    </source>
</evidence>
<dbReference type="Pfam" id="PF07739">
    <property type="entry name" value="TipAS"/>
    <property type="match status" value="1"/>
</dbReference>